<comment type="caution">
    <text evidence="2">The sequence shown here is derived from an EMBL/GenBank/DDBJ whole genome shotgun (WGS) entry which is preliminary data.</text>
</comment>
<feature type="region of interest" description="Disordered" evidence="1">
    <location>
        <begin position="35"/>
        <end position="75"/>
    </location>
</feature>
<gene>
    <name evidence="2" type="ORF">V6N12_046014</name>
</gene>
<sequence length="103" mass="11947">MPHVGDCTTRLRFEALATDFHREKGYQTVFLREKPRLLDPQEKKHKACHNDKQQKQKIKKEKEKKANPNPKEGQAEIIKKFAELGLEPPPDMPEAFKTLVGLK</sequence>
<evidence type="ECO:0000313" key="2">
    <source>
        <dbReference type="EMBL" id="KAK8593941.1"/>
    </source>
</evidence>
<accession>A0ABR2G4C1</accession>
<name>A0ABR2G4C1_9ROSI</name>
<reference evidence="2 3" key="1">
    <citation type="journal article" date="2024" name="G3 (Bethesda)">
        <title>Genome assembly of Hibiscus sabdariffa L. provides insights into metabolisms of medicinal natural products.</title>
        <authorList>
            <person name="Kim T."/>
        </authorList>
    </citation>
    <scope>NUCLEOTIDE SEQUENCE [LARGE SCALE GENOMIC DNA]</scope>
    <source>
        <strain evidence="2">TK-2024</strain>
        <tissue evidence="2">Old leaves</tissue>
    </source>
</reference>
<organism evidence="2 3">
    <name type="scientific">Hibiscus sabdariffa</name>
    <name type="common">roselle</name>
    <dbReference type="NCBI Taxonomy" id="183260"/>
    <lineage>
        <taxon>Eukaryota</taxon>
        <taxon>Viridiplantae</taxon>
        <taxon>Streptophyta</taxon>
        <taxon>Embryophyta</taxon>
        <taxon>Tracheophyta</taxon>
        <taxon>Spermatophyta</taxon>
        <taxon>Magnoliopsida</taxon>
        <taxon>eudicotyledons</taxon>
        <taxon>Gunneridae</taxon>
        <taxon>Pentapetalae</taxon>
        <taxon>rosids</taxon>
        <taxon>malvids</taxon>
        <taxon>Malvales</taxon>
        <taxon>Malvaceae</taxon>
        <taxon>Malvoideae</taxon>
        <taxon>Hibiscus</taxon>
    </lineage>
</organism>
<evidence type="ECO:0000313" key="3">
    <source>
        <dbReference type="Proteomes" id="UP001472677"/>
    </source>
</evidence>
<keyword evidence="3" id="KW-1185">Reference proteome</keyword>
<proteinExistence type="predicted"/>
<dbReference type="Proteomes" id="UP001472677">
    <property type="component" value="Unassembled WGS sequence"/>
</dbReference>
<feature type="compositionally biased region" description="Basic and acidic residues" evidence="1">
    <location>
        <begin position="35"/>
        <end position="66"/>
    </location>
</feature>
<dbReference type="EMBL" id="JBBPBM010000003">
    <property type="protein sequence ID" value="KAK8593941.1"/>
    <property type="molecule type" value="Genomic_DNA"/>
</dbReference>
<protein>
    <submittedName>
        <fullName evidence="2">Uncharacterized protein</fullName>
    </submittedName>
</protein>
<evidence type="ECO:0000256" key="1">
    <source>
        <dbReference type="SAM" id="MobiDB-lite"/>
    </source>
</evidence>